<keyword evidence="2" id="KW-0812">Transmembrane</keyword>
<dbReference type="Proteomes" id="UP000602284">
    <property type="component" value="Unassembled WGS sequence"/>
</dbReference>
<keyword evidence="2" id="KW-0472">Membrane</keyword>
<feature type="compositionally biased region" description="Basic and acidic residues" evidence="1">
    <location>
        <begin position="215"/>
        <end position="228"/>
    </location>
</feature>
<protein>
    <submittedName>
        <fullName evidence="4">S-layer homology domain-containing protein</fullName>
    </submittedName>
</protein>
<feature type="domain" description="SLH" evidence="3">
    <location>
        <begin position="98"/>
        <end position="161"/>
    </location>
</feature>
<keyword evidence="5" id="KW-1185">Reference proteome</keyword>
<comment type="caution">
    <text evidence="4">The sequence shown here is derived from an EMBL/GenBank/DDBJ whole genome shotgun (WGS) entry which is preliminary data.</text>
</comment>
<keyword evidence="2" id="KW-1133">Transmembrane helix</keyword>
<gene>
    <name evidence="4" type="ORF">JJB07_02310</name>
</gene>
<proteinExistence type="predicted"/>
<feature type="domain" description="SLH" evidence="3">
    <location>
        <begin position="32"/>
        <end position="97"/>
    </location>
</feature>
<feature type="region of interest" description="Disordered" evidence="1">
    <location>
        <begin position="215"/>
        <end position="235"/>
    </location>
</feature>
<dbReference type="EMBL" id="JAEQNB010000001">
    <property type="protein sequence ID" value="MBL0385470.1"/>
    <property type="molecule type" value="Genomic_DNA"/>
</dbReference>
<dbReference type="Pfam" id="PF00395">
    <property type="entry name" value="SLH"/>
    <property type="match status" value="3"/>
</dbReference>
<accession>A0ABS1J5I4</accession>
<reference evidence="4 5" key="1">
    <citation type="submission" date="2021-01" db="EMBL/GenBank/DDBJ databases">
        <title>Tumebacillus sp. strain ITR2 16S ribosomal RNA gene Genome sequencing and assembly.</title>
        <authorList>
            <person name="Kang M."/>
        </authorList>
    </citation>
    <scope>NUCLEOTIDE SEQUENCE [LARGE SCALE GENOMIC DNA]</scope>
    <source>
        <strain evidence="4 5">ITR2</strain>
    </source>
</reference>
<feature type="transmembrane region" description="Helical" evidence="2">
    <location>
        <begin position="7"/>
        <end position="27"/>
    </location>
</feature>
<name>A0ABS1J5I4_9BACL</name>
<organism evidence="4 5">
    <name type="scientific">Tumebacillus amylolyticus</name>
    <dbReference type="NCBI Taxonomy" id="2801339"/>
    <lineage>
        <taxon>Bacteria</taxon>
        <taxon>Bacillati</taxon>
        <taxon>Bacillota</taxon>
        <taxon>Bacilli</taxon>
        <taxon>Bacillales</taxon>
        <taxon>Alicyclobacillaceae</taxon>
        <taxon>Tumebacillus</taxon>
    </lineage>
</organism>
<evidence type="ECO:0000259" key="3">
    <source>
        <dbReference type="PROSITE" id="PS51272"/>
    </source>
</evidence>
<feature type="domain" description="SLH" evidence="3">
    <location>
        <begin position="162"/>
        <end position="225"/>
    </location>
</feature>
<evidence type="ECO:0000313" key="4">
    <source>
        <dbReference type="EMBL" id="MBL0385470.1"/>
    </source>
</evidence>
<sequence length="235" mass="26449">MRNKKFIWFTSVVVVLYFATISVFYQLPFKTGTTVFQDVDQSHWAAYDIEYMYDQGLMKGRDETVFNFYPEAVMTRAELVALMLRVDGADLAKLDQTATVKYTDIPSGHWSIPVLAEAEKRNLIPFKDVAQGKFQPDKPVTRGELSQGVVQSLHLQYSTLIDGIQPVNDIGGNLYEPAISTMLTNKYAKGYEDNTFRPNENASRATVASLFAKALRENRPETKTDANAKKKGGNQ</sequence>
<evidence type="ECO:0000256" key="2">
    <source>
        <dbReference type="SAM" id="Phobius"/>
    </source>
</evidence>
<dbReference type="PROSITE" id="PS51272">
    <property type="entry name" value="SLH"/>
    <property type="match status" value="3"/>
</dbReference>
<evidence type="ECO:0000313" key="5">
    <source>
        <dbReference type="Proteomes" id="UP000602284"/>
    </source>
</evidence>
<evidence type="ECO:0000256" key="1">
    <source>
        <dbReference type="SAM" id="MobiDB-lite"/>
    </source>
</evidence>
<dbReference type="InterPro" id="IPR001119">
    <property type="entry name" value="SLH_dom"/>
</dbReference>
<dbReference type="RefSeq" id="WP_201630767.1">
    <property type="nucleotide sequence ID" value="NZ_JAEQNB010000001.1"/>
</dbReference>